<protein>
    <submittedName>
        <fullName evidence="3">Hypothetical_protein</fullName>
    </submittedName>
</protein>
<keyword evidence="1" id="KW-0472">Membrane</keyword>
<dbReference type="EMBL" id="CATOUU010001084">
    <property type="protein sequence ID" value="CAI9970897.1"/>
    <property type="molecule type" value="Genomic_DNA"/>
</dbReference>
<reference evidence="3 4" key="2">
    <citation type="submission" date="2024-07" db="EMBL/GenBank/DDBJ databases">
        <authorList>
            <person name="Akdeniz Z."/>
        </authorList>
    </citation>
    <scope>NUCLEOTIDE SEQUENCE [LARGE SCALE GENOMIC DNA]</scope>
</reference>
<name>A0AA86R7K8_9EUKA</name>
<evidence type="ECO:0000313" key="3">
    <source>
        <dbReference type="EMBL" id="CAL6034044.1"/>
    </source>
</evidence>
<feature type="transmembrane region" description="Helical" evidence="1">
    <location>
        <begin position="440"/>
        <end position="465"/>
    </location>
</feature>
<keyword evidence="1" id="KW-0812">Transmembrane</keyword>
<dbReference type="AlphaFoldDB" id="A0AA86R7K8"/>
<reference evidence="2" key="1">
    <citation type="submission" date="2023-06" db="EMBL/GenBank/DDBJ databases">
        <authorList>
            <person name="Kurt Z."/>
        </authorList>
    </citation>
    <scope>NUCLEOTIDE SEQUENCE</scope>
</reference>
<evidence type="ECO:0000256" key="1">
    <source>
        <dbReference type="SAM" id="Phobius"/>
    </source>
</evidence>
<sequence>MFAVLTLQKAYTYQFQTLYGTLISQISNDANLVDIITCGDVVYQIANDKSIQAKGKKPELFGKQIQYEFISINLQDVKQLFCYNDNNVPKLWYVSTDGVVFKETQDPKGWTIFDIDLTDNIPQTGVRQIVSGGNPVTTGVIFVLTQTGIFVKGKCDGTSRICGLTQIGQHNVFIPVVTTLIDTTKINYLELSQQYDYLFVYTDAGVYALGNNQKGYLAVVDNLSERFIGTGITRVAIGWDMVKARKTSFFLMKNNLYLYDPDTTAKNVLVLDNILDYIIQSSSFEHQDILCVRDQSILAFSEDKTLSANGTDLYCTLVPGDAKCILQLNDLPTLCYDNQNYLYTTEPFCNILNCYNPIAHPSNGGAQNNCNAVTSCLGVQANNATCWAALCVADPNYGMNIPECYYDFENYAYETNMTNAKDYIFINGLLYQFQESALPLLVGAVAGIAVAICLVVFVLIFVCAFMNYKKRIMRTYQPTIVATNQQIMMQPTQIQPIKMNLVNQTNHIQNPSGMLQ</sequence>
<comment type="caution">
    <text evidence="2">The sequence shown here is derived from an EMBL/GenBank/DDBJ whole genome shotgun (WGS) entry which is preliminary data.</text>
</comment>
<organism evidence="2">
    <name type="scientific">Hexamita inflata</name>
    <dbReference type="NCBI Taxonomy" id="28002"/>
    <lineage>
        <taxon>Eukaryota</taxon>
        <taxon>Metamonada</taxon>
        <taxon>Diplomonadida</taxon>
        <taxon>Hexamitidae</taxon>
        <taxon>Hexamitinae</taxon>
        <taxon>Hexamita</taxon>
    </lineage>
</organism>
<accession>A0AA86R7K8</accession>
<dbReference type="Proteomes" id="UP001642409">
    <property type="component" value="Unassembled WGS sequence"/>
</dbReference>
<keyword evidence="1" id="KW-1133">Transmembrane helix</keyword>
<evidence type="ECO:0000313" key="4">
    <source>
        <dbReference type="Proteomes" id="UP001642409"/>
    </source>
</evidence>
<dbReference type="EMBL" id="CAXDID020000127">
    <property type="protein sequence ID" value="CAL6034044.1"/>
    <property type="molecule type" value="Genomic_DNA"/>
</dbReference>
<gene>
    <name evidence="3" type="ORF">HINF_LOCUS35261</name>
    <name evidence="2" type="ORF">HINF_LOCUS58542</name>
</gene>
<proteinExistence type="predicted"/>
<keyword evidence="4" id="KW-1185">Reference proteome</keyword>
<evidence type="ECO:0000313" key="2">
    <source>
        <dbReference type="EMBL" id="CAI9970897.1"/>
    </source>
</evidence>